<dbReference type="RefSeq" id="WP_266124260.1">
    <property type="nucleotide sequence ID" value="NZ_JAJHNU010000002.1"/>
</dbReference>
<feature type="region of interest" description="Disordered" evidence="10">
    <location>
        <begin position="1"/>
        <end position="22"/>
    </location>
</feature>
<name>A0ABT8EJX0_9BURK</name>
<feature type="transmembrane region" description="Helical" evidence="11">
    <location>
        <begin position="203"/>
        <end position="226"/>
    </location>
</feature>
<feature type="transmembrane region" description="Helical" evidence="11">
    <location>
        <begin position="420"/>
        <end position="440"/>
    </location>
</feature>
<evidence type="ECO:0000256" key="4">
    <source>
        <dbReference type="ARBA" id="ARBA00022538"/>
    </source>
</evidence>
<evidence type="ECO:0000256" key="5">
    <source>
        <dbReference type="ARBA" id="ARBA00022692"/>
    </source>
</evidence>
<feature type="transmembrane region" description="Helical" evidence="11">
    <location>
        <begin position="89"/>
        <end position="111"/>
    </location>
</feature>
<dbReference type="PANTHER" id="PTHR32024">
    <property type="entry name" value="TRK SYSTEM POTASSIUM UPTAKE PROTEIN TRKG-RELATED"/>
    <property type="match status" value="1"/>
</dbReference>
<evidence type="ECO:0000256" key="6">
    <source>
        <dbReference type="ARBA" id="ARBA00022958"/>
    </source>
</evidence>
<proteinExistence type="predicted"/>
<dbReference type="InterPro" id="IPR004772">
    <property type="entry name" value="TrkH"/>
</dbReference>
<keyword evidence="5 11" id="KW-0812">Transmembrane</keyword>
<keyword evidence="13" id="KW-1185">Reference proteome</keyword>
<evidence type="ECO:0000256" key="9">
    <source>
        <dbReference type="ARBA" id="ARBA00023136"/>
    </source>
</evidence>
<feature type="transmembrane region" description="Helical" evidence="11">
    <location>
        <begin position="238"/>
        <end position="260"/>
    </location>
</feature>
<sequence>MRSWEPKQALRHEHRKPRRQQQLQASPPIVLAIGFLFLILLGSAVLSLPQASTAPISYFEALFMATSAVTVTGLTIVDPATGLTHFGQIALAIMVQIGGIGFVTFAVIAAITMRKHISVNQQALALEAFNQTSVARIRDTAKQVFKIAAAIELTAALVLFIRWSGDMPWQTALYRALFHSVSAFNNAGYTLFNDSLSPWASDITVVAVMSSLIILGGIGFGVLGDVWKNKNWRSLLPYTRLIILATLVLNLIGFGAFFIIEYHNPYTIGKLSLYDQLLATWMQTAATRTAGFTTMDLQYMRDGTSLLLIVLMLIGGGSLSTASGIKIGTLMILLAAASSYIRQRQEIVLMQRSVAPETVQKALALFLITGAMYFLGVFSITLFDEDLPLVSILFETASALSTTGMSHGITNELSKPSQSIIIFLMFIGRLGPLTLIYTIANRQRSRIRYPEGQFQVG</sequence>
<keyword evidence="9 11" id="KW-0472">Membrane</keyword>
<dbReference type="NCBIfam" id="TIGR00933">
    <property type="entry name" value="2a38"/>
    <property type="match status" value="1"/>
</dbReference>
<evidence type="ECO:0000256" key="3">
    <source>
        <dbReference type="ARBA" id="ARBA00022475"/>
    </source>
</evidence>
<keyword evidence="8" id="KW-0406">Ion transport</keyword>
<keyword evidence="6" id="KW-0630">Potassium</keyword>
<accession>A0ABT8EJX0</accession>
<dbReference type="Proteomes" id="UP001168613">
    <property type="component" value="Unassembled WGS sequence"/>
</dbReference>
<evidence type="ECO:0000256" key="8">
    <source>
        <dbReference type="ARBA" id="ARBA00023065"/>
    </source>
</evidence>
<feature type="transmembrane region" description="Helical" evidence="11">
    <location>
        <begin position="362"/>
        <end position="383"/>
    </location>
</feature>
<keyword evidence="7 11" id="KW-1133">Transmembrane helix</keyword>
<evidence type="ECO:0000313" key="13">
    <source>
        <dbReference type="Proteomes" id="UP001168613"/>
    </source>
</evidence>
<comment type="caution">
    <text evidence="12">The sequence shown here is derived from an EMBL/GenBank/DDBJ whole genome shotgun (WGS) entry which is preliminary data.</text>
</comment>
<feature type="transmembrane region" description="Helical" evidence="11">
    <location>
        <begin position="58"/>
        <end position="77"/>
    </location>
</feature>
<dbReference type="InterPro" id="IPR003445">
    <property type="entry name" value="Cat_transpt"/>
</dbReference>
<keyword evidence="3" id="KW-1003">Cell membrane</keyword>
<reference evidence="12" key="1">
    <citation type="submission" date="2021-11" db="EMBL/GenBank/DDBJ databases">
        <title>Draft genome sequence of Alcaligenes endophyticus type strain CCUG 75668T.</title>
        <authorList>
            <person name="Salva-Serra F."/>
            <person name="Duran R.E."/>
            <person name="Seeger M."/>
            <person name="Moore E.R.B."/>
            <person name="Jaen-Luchoro D."/>
        </authorList>
    </citation>
    <scope>NUCLEOTIDE SEQUENCE</scope>
    <source>
        <strain evidence="12">CCUG 75668</strain>
    </source>
</reference>
<comment type="subcellular location">
    <subcellularLocation>
        <location evidence="1">Cell membrane</location>
        <topology evidence="1">Multi-pass membrane protein</topology>
    </subcellularLocation>
</comment>
<evidence type="ECO:0000256" key="11">
    <source>
        <dbReference type="SAM" id="Phobius"/>
    </source>
</evidence>
<evidence type="ECO:0000313" key="12">
    <source>
        <dbReference type="EMBL" id="MDN4121589.1"/>
    </source>
</evidence>
<feature type="compositionally biased region" description="Basic and acidic residues" evidence="10">
    <location>
        <begin position="1"/>
        <end position="11"/>
    </location>
</feature>
<feature type="transmembrane region" description="Helical" evidence="11">
    <location>
        <begin position="144"/>
        <end position="163"/>
    </location>
</feature>
<dbReference type="Pfam" id="PF02386">
    <property type="entry name" value="TrkH"/>
    <property type="match status" value="1"/>
</dbReference>
<evidence type="ECO:0000256" key="10">
    <source>
        <dbReference type="SAM" id="MobiDB-lite"/>
    </source>
</evidence>
<protein>
    <submittedName>
        <fullName evidence="12">TrkH family potassium uptake protein</fullName>
    </submittedName>
</protein>
<keyword evidence="2" id="KW-0813">Transport</keyword>
<evidence type="ECO:0000256" key="7">
    <source>
        <dbReference type="ARBA" id="ARBA00022989"/>
    </source>
</evidence>
<dbReference type="PANTHER" id="PTHR32024:SF1">
    <property type="entry name" value="KTR SYSTEM POTASSIUM UPTAKE PROTEIN B"/>
    <property type="match status" value="1"/>
</dbReference>
<feature type="transmembrane region" description="Helical" evidence="11">
    <location>
        <begin position="25"/>
        <end position="46"/>
    </location>
</feature>
<gene>
    <name evidence="12" type="ORF">LMS43_09840</name>
</gene>
<dbReference type="EMBL" id="JAJHNU010000002">
    <property type="protein sequence ID" value="MDN4121589.1"/>
    <property type="molecule type" value="Genomic_DNA"/>
</dbReference>
<organism evidence="12 13">
    <name type="scientific">Alcaligenes endophyticus</name>
    <dbReference type="NCBI Taxonomy" id="1929088"/>
    <lineage>
        <taxon>Bacteria</taxon>
        <taxon>Pseudomonadati</taxon>
        <taxon>Pseudomonadota</taxon>
        <taxon>Betaproteobacteria</taxon>
        <taxon>Burkholderiales</taxon>
        <taxon>Alcaligenaceae</taxon>
        <taxon>Alcaligenes</taxon>
    </lineage>
</organism>
<evidence type="ECO:0000256" key="1">
    <source>
        <dbReference type="ARBA" id="ARBA00004651"/>
    </source>
</evidence>
<feature type="transmembrane region" description="Helical" evidence="11">
    <location>
        <begin position="308"/>
        <end position="341"/>
    </location>
</feature>
<keyword evidence="4" id="KW-0633">Potassium transport</keyword>
<evidence type="ECO:0000256" key="2">
    <source>
        <dbReference type="ARBA" id="ARBA00022448"/>
    </source>
</evidence>